<dbReference type="GO" id="GO:0003755">
    <property type="term" value="F:peptidyl-prolyl cis-trans isomerase activity"/>
    <property type="evidence" value="ECO:0007669"/>
    <property type="project" value="UniProtKB-KW"/>
</dbReference>
<evidence type="ECO:0000256" key="1">
    <source>
        <dbReference type="ARBA" id="ARBA00000971"/>
    </source>
</evidence>
<evidence type="ECO:0000313" key="10">
    <source>
        <dbReference type="Proteomes" id="UP000031516"/>
    </source>
</evidence>
<dbReference type="SUPFAM" id="SSF50891">
    <property type="entry name" value="Cyclophilin-like"/>
    <property type="match status" value="1"/>
</dbReference>
<dbReference type="InterPro" id="IPR020892">
    <property type="entry name" value="Cyclophilin-type_PPIase_CS"/>
</dbReference>
<evidence type="ECO:0000256" key="4">
    <source>
        <dbReference type="ARBA" id="ARBA00022803"/>
    </source>
</evidence>
<dbReference type="OrthoDB" id="407558at2759"/>
<reference evidence="9 10" key="1">
    <citation type="submission" date="2014-03" db="EMBL/GenBank/DDBJ databases">
        <title>The genome of Kluyveromyces dobzhanskii.</title>
        <authorList>
            <person name="Nystedt B."/>
            <person name="Astrom S."/>
        </authorList>
    </citation>
    <scope>NUCLEOTIDE SEQUENCE [LARGE SCALE GENOMIC DNA]</scope>
    <source>
        <strain evidence="9 10">CBS 2104</strain>
    </source>
</reference>
<dbReference type="EC" id="5.2.1.8" evidence="2"/>
<dbReference type="EMBL" id="CCBQ010000043">
    <property type="protein sequence ID" value="CDO95117.1"/>
    <property type="molecule type" value="Genomic_DNA"/>
</dbReference>
<dbReference type="AlphaFoldDB" id="A0A0A8LA54"/>
<dbReference type="Pfam" id="PF00515">
    <property type="entry name" value="TPR_1"/>
    <property type="match status" value="1"/>
</dbReference>
<dbReference type="InterPro" id="IPR029000">
    <property type="entry name" value="Cyclophilin-like_dom_sf"/>
</dbReference>
<accession>A0A0A8LA54</accession>
<keyword evidence="3" id="KW-0677">Repeat</keyword>
<dbReference type="PROSITE" id="PS50005">
    <property type="entry name" value="TPR"/>
    <property type="match status" value="1"/>
</dbReference>
<protein>
    <recommendedName>
        <fullName evidence="2">peptidylprolyl isomerase</fullName>
        <ecNumber evidence="2">5.2.1.8</ecNumber>
    </recommendedName>
</protein>
<dbReference type="InterPro" id="IPR011990">
    <property type="entry name" value="TPR-like_helical_dom_sf"/>
</dbReference>
<evidence type="ECO:0000256" key="5">
    <source>
        <dbReference type="ARBA" id="ARBA00023110"/>
    </source>
</evidence>
<dbReference type="GO" id="GO:0005829">
    <property type="term" value="C:cytosol"/>
    <property type="evidence" value="ECO:0007669"/>
    <property type="project" value="TreeGrafter"/>
</dbReference>
<dbReference type="Pfam" id="PF00160">
    <property type="entry name" value="Pro_isomerase"/>
    <property type="match status" value="1"/>
</dbReference>
<organism evidence="9 10">
    <name type="scientific">Kluyveromyces dobzhanskii CBS 2104</name>
    <dbReference type="NCBI Taxonomy" id="1427455"/>
    <lineage>
        <taxon>Eukaryota</taxon>
        <taxon>Fungi</taxon>
        <taxon>Dikarya</taxon>
        <taxon>Ascomycota</taxon>
        <taxon>Saccharomycotina</taxon>
        <taxon>Saccharomycetes</taxon>
        <taxon>Saccharomycetales</taxon>
        <taxon>Saccharomycetaceae</taxon>
        <taxon>Kluyveromyces</taxon>
    </lineage>
</organism>
<keyword evidence="4 7" id="KW-0802">TPR repeat</keyword>
<comment type="caution">
    <text evidence="9">The sequence shown here is derived from an EMBL/GenBank/DDBJ whole genome shotgun (WGS) entry which is preliminary data.</text>
</comment>
<dbReference type="PROSITE" id="PS50072">
    <property type="entry name" value="CSA_PPIASE_2"/>
    <property type="match status" value="1"/>
</dbReference>
<gene>
    <name evidence="9" type="ORF">KLDO_g3364</name>
</gene>
<dbReference type="SMART" id="SM00028">
    <property type="entry name" value="TPR"/>
    <property type="match status" value="2"/>
</dbReference>
<dbReference type="PROSITE" id="PS00170">
    <property type="entry name" value="CSA_PPIASE_1"/>
    <property type="match status" value="1"/>
</dbReference>
<dbReference type="Gene3D" id="2.40.100.10">
    <property type="entry name" value="Cyclophilin-like"/>
    <property type="match status" value="1"/>
</dbReference>
<dbReference type="PANTHER" id="PTHR11071:SF561">
    <property type="entry name" value="PEPTIDYL-PROLYL CIS-TRANS ISOMERASE D-RELATED"/>
    <property type="match status" value="1"/>
</dbReference>
<name>A0A0A8LA54_9SACH</name>
<dbReference type="FunFam" id="1.25.40.10:FF:000029">
    <property type="entry name" value="peptidyl-prolyl cis-trans isomerase D"/>
    <property type="match status" value="1"/>
</dbReference>
<dbReference type="GO" id="GO:0042026">
    <property type="term" value="P:protein refolding"/>
    <property type="evidence" value="ECO:0007669"/>
    <property type="project" value="UniProtKB-ARBA"/>
</dbReference>
<sequence length="389" mass="43939">MSKVYLDIKIGDEPIGRIVCELFETEAPKTCANFLQLCKGGVFIDGRELSYKNNKFHRVIKNFMIQAGDLMFGSGDQTNNEEIGRGGCSIYATEDELKNSSSSGIQCFGNFEDENLGDFTESFMLAMANTGSENTNSSQFFITTYPSPHLNGKHSKFGRVVAGKSVVRTVEHSGVDENGVPHNPIIIEDCGEWTNDMGIPLYNACNDTIGNDIYEENPDDDTNFGDEDFAKAYDAAETIKQSGSLLFKNRDFKNALFKYKKALKYTTTFTPELDVDKEYNEKFASQKIKLYLNICLMQFYLKDYHEAIKYSTFVVDADCAPDSDRAKAHFRRGNCYSGLNRSEAALLDYKKCKELSPEDKNAEYKIEITEKKIASDLERTKKNVSKFFQ</sequence>
<dbReference type="InterPro" id="IPR002130">
    <property type="entry name" value="Cyclophilin-type_PPIase_dom"/>
</dbReference>
<evidence type="ECO:0000256" key="3">
    <source>
        <dbReference type="ARBA" id="ARBA00022737"/>
    </source>
</evidence>
<evidence type="ECO:0000256" key="6">
    <source>
        <dbReference type="ARBA" id="ARBA00023235"/>
    </source>
</evidence>
<evidence type="ECO:0000259" key="8">
    <source>
        <dbReference type="PROSITE" id="PS50072"/>
    </source>
</evidence>
<evidence type="ECO:0000256" key="7">
    <source>
        <dbReference type="PROSITE-ProRule" id="PRU00339"/>
    </source>
</evidence>
<evidence type="ECO:0000313" key="9">
    <source>
        <dbReference type="EMBL" id="CDO95117.1"/>
    </source>
</evidence>
<dbReference type="PANTHER" id="PTHR11071">
    <property type="entry name" value="PEPTIDYL-PROLYL CIS-TRANS ISOMERASE"/>
    <property type="match status" value="1"/>
</dbReference>
<proteinExistence type="predicted"/>
<comment type="catalytic activity">
    <reaction evidence="1">
        <text>[protein]-peptidylproline (omega=180) = [protein]-peptidylproline (omega=0)</text>
        <dbReference type="Rhea" id="RHEA:16237"/>
        <dbReference type="Rhea" id="RHEA-COMP:10747"/>
        <dbReference type="Rhea" id="RHEA-COMP:10748"/>
        <dbReference type="ChEBI" id="CHEBI:83833"/>
        <dbReference type="ChEBI" id="CHEBI:83834"/>
        <dbReference type="EC" id="5.2.1.8"/>
    </reaction>
</comment>
<keyword evidence="6" id="KW-0413">Isomerase</keyword>
<feature type="domain" description="PPIase cyclophilin-type" evidence="8">
    <location>
        <begin position="5"/>
        <end position="192"/>
    </location>
</feature>
<dbReference type="InterPro" id="IPR019734">
    <property type="entry name" value="TPR_rpt"/>
</dbReference>
<evidence type="ECO:0000256" key="2">
    <source>
        <dbReference type="ARBA" id="ARBA00013194"/>
    </source>
</evidence>
<dbReference type="Proteomes" id="UP000031516">
    <property type="component" value="Unassembled WGS sequence"/>
</dbReference>
<dbReference type="SUPFAM" id="SSF48452">
    <property type="entry name" value="TPR-like"/>
    <property type="match status" value="1"/>
</dbReference>
<dbReference type="GO" id="GO:0016018">
    <property type="term" value="F:cyclosporin A binding"/>
    <property type="evidence" value="ECO:0007669"/>
    <property type="project" value="TreeGrafter"/>
</dbReference>
<keyword evidence="5" id="KW-0697">Rotamase</keyword>
<keyword evidence="10" id="KW-1185">Reference proteome</keyword>
<feature type="repeat" description="TPR" evidence="7">
    <location>
        <begin position="326"/>
        <end position="359"/>
    </location>
</feature>
<dbReference type="GO" id="GO:0051082">
    <property type="term" value="F:unfolded protein binding"/>
    <property type="evidence" value="ECO:0007669"/>
    <property type="project" value="UniProtKB-ARBA"/>
</dbReference>
<dbReference type="PRINTS" id="PR00153">
    <property type="entry name" value="CSAPPISMRASE"/>
</dbReference>
<dbReference type="Gene3D" id="1.25.40.10">
    <property type="entry name" value="Tetratricopeptide repeat domain"/>
    <property type="match status" value="1"/>
</dbReference>